<evidence type="ECO:0000256" key="2">
    <source>
        <dbReference type="ARBA" id="ARBA00023235"/>
    </source>
</evidence>
<keyword evidence="4" id="KW-1185">Reference proteome</keyword>
<dbReference type="EMBL" id="JBHSCL010000016">
    <property type="protein sequence ID" value="MFC4222242.1"/>
    <property type="molecule type" value="Genomic_DNA"/>
</dbReference>
<dbReference type="Gene3D" id="3.10.310.10">
    <property type="entry name" value="Diaminopimelate Epimerase, Chain A, domain 1"/>
    <property type="match status" value="2"/>
</dbReference>
<reference evidence="4" key="1">
    <citation type="journal article" date="2019" name="Int. J. Syst. Evol. Microbiol.">
        <title>The Global Catalogue of Microorganisms (GCM) 10K type strain sequencing project: providing services to taxonomists for standard genome sequencing and annotation.</title>
        <authorList>
            <consortium name="The Broad Institute Genomics Platform"/>
            <consortium name="The Broad Institute Genome Sequencing Center for Infectious Disease"/>
            <person name="Wu L."/>
            <person name="Ma J."/>
        </authorList>
    </citation>
    <scope>NUCLEOTIDE SEQUENCE [LARGE SCALE GENOMIC DNA]</scope>
    <source>
        <strain evidence="4">CGMCC 1.15774</strain>
    </source>
</reference>
<dbReference type="PANTHER" id="PTHR13774">
    <property type="entry name" value="PHENAZINE BIOSYNTHESIS PROTEIN"/>
    <property type="match status" value="1"/>
</dbReference>
<dbReference type="Proteomes" id="UP001595841">
    <property type="component" value="Unassembled WGS sequence"/>
</dbReference>
<comment type="similarity">
    <text evidence="1">Belongs to the PhzF family.</text>
</comment>
<proteinExistence type="inferred from homology"/>
<dbReference type="PIRSF" id="PIRSF016184">
    <property type="entry name" value="PhzC_PhzF"/>
    <property type="match status" value="1"/>
</dbReference>
<accession>A0ABV8PQI9</accession>
<dbReference type="SUPFAM" id="SSF54506">
    <property type="entry name" value="Diaminopimelate epimerase-like"/>
    <property type="match status" value="1"/>
</dbReference>
<dbReference type="InterPro" id="IPR003719">
    <property type="entry name" value="Phenazine_PhzF-like"/>
</dbReference>
<evidence type="ECO:0000313" key="4">
    <source>
        <dbReference type="Proteomes" id="UP001595841"/>
    </source>
</evidence>
<keyword evidence="2" id="KW-0413">Isomerase</keyword>
<evidence type="ECO:0000313" key="3">
    <source>
        <dbReference type="EMBL" id="MFC4222242.1"/>
    </source>
</evidence>
<comment type="caution">
    <text evidence="3">The sequence shown here is derived from an EMBL/GenBank/DDBJ whole genome shotgun (WGS) entry which is preliminary data.</text>
</comment>
<dbReference type="Pfam" id="PF02567">
    <property type="entry name" value="PhzC-PhzF"/>
    <property type="match status" value="1"/>
</dbReference>
<sequence>MNIKTYIVDAFTDLPFTGNPAGVCLLDTPISEELMQSIASELNLSETAFLLKMENGTYSIRFFTPKVEINFCGHATLASAKIVFDKIGVDEVCFKTPKDLYLRAKKAKSSINMVFPVYNTVDYEPKQKVYDALGIGKPIATRLSKDLDMLLIEVPDKEVLLNVSPNFQKVLESSNTLKEIVITTKSKEREFDFYSRCFAPWLGIDEDPVTGAAHSVLAKYWGDKLGISKMSAYQLSERGGFLNLVMLSDTELEVRSDAKIMFEGVLMV</sequence>
<dbReference type="NCBIfam" id="TIGR00654">
    <property type="entry name" value="PhzF_family"/>
    <property type="match status" value="1"/>
</dbReference>
<gene>
    <name evidence="3" type="ORF">ACFOWS_18990</name>
</gene>
<evidence type="ECO:0000256" key="1">
    <source>
        <dbReference type="ARBA" id="ARBA00008270"/>
    </source>
</evidence>
<protein>
    <submittedName>
        <fullName evidence="3">PhzF family phenazine biosynthesis protein</fullName>
    </submittedName>
</protein>
<organism evidence="3 4">
    <name type="scientific">Flagellimonas marina</name>
    <dbReference type="NCBI Taxonomy" id="1775168"/>
    <lineage>
        <taxon>Bacteria</taxon>
        <taxon>Pseudomonadati</taxon>
        <taxon>Bacteroidota</taxon>
        <taxon>Flavobacteriia</taxon>
        <taxon>Flavobacteriales</taxon>
        <taxon>Flavobacteriaceae</taxon>
        <taxon>Flagellimonas</taxon>
    </lineage>
</organism>
<name>A0ABV8PQI9_9FLAO</name>
<dbReference type="RefSeq" id="WP_379768154.1">
    <property type="nucleotide sequence ID" value="NZ_JBHSCL010000016.1"/>
</dbReference>
<dbReference type="PANTHER" id="PTHR13774:SF17">
    <property type="entry name" value="PHENAZINE BIOSYNTHESIS-LIKE DOMAIN-CONTAINING PROTEIN"/>
    <property type="match status" value="1"/>
</dbReference>